<dbReference type="OrthoDB" id="9808276at2"/>
<dbReference type="PANTHER" id="PTHR43574">
    <property type="entry name" value="EPIMERASE-RELATED"/>
    <property type="match status" value="1"/>
</dbReference>
<sequence length="295" mass="32539">MKHLVCLGMGFSASTLAHEMAREGWKISGTARSAEKVAALIARGWHGEIFDAERGGDVLRAEPAGAFSDVTHLLISIPPGETGDGILHHHAEDIARFKHLEWIGYLSTIGVYGNHDGDWVDETTPPAPLSRRSKLRVEAEHAWEKFARAKPWRLQIFRLAGIYGPGRSAIDQIEAGKARRIIKKDQVFNRIHVGDIATIVKAGMTGAGSHVVYNVADDEPGPPQDVVAYAAELLGVQPPPEVPFEDAELSPMARSFYDERKRVRNGRVKNDLGIHLSYPNYRTGLEAVLAARRYK</sequence>
<dbReference type="KEGG" id="fil:BN1229_v1_1623"/>
<keyword evidence="3" id="KW-1185">Reference proteome</keyword>
<evidence type="ECO:0000313" key="2">
    <source>
        <dbReference type="EMBL" id="CPR18252.1"/>
    </source>
</evidence>
<dbReference type="InterPro" id="IPR036291">
    <property type="entry name" value="NAD(P)-bd_dom_sf"/>
</dbReference>
<dbReference type="AlphaFoldDB" id="A0A0D6JDX4"/>
<dbReference type="Proteomes" id="UP000033187">
    <property type="component" value="Chromosome 1"/>
</dbReference>
<proteinExistence type="predicted"/>
<gene>
    <name evidence="2" type="ORF">YBN1229_v1_1626</name>
</gene>
<keyword evidence="1" id="KW-0520">NAD</keyword>
<evidence type="ECO:0000313" key="3">
    <source>
        <dbReference type="Proteomes" id="UP000033187"/>
    </source>
</evidence>
<dbReference type="Gene3D" id="3.40.50.720">
    <property type="entry name" value="NAD(P)-binding Rossmann-like Domain"/>
    <property type="match status" value="1"/>
</dbReference>
<dbReference type="RefSeq" id="WP_046477746.1">
    <property type="nucleotide sequence ID" value="NZ_LN829118.1"/>
</dbReference>
<dbReference type="SUPFAM" id="SSF51735">
    <property type="entry name" value="NAD(P)-binding Rossmann-fold domains"/>
    <property type="match status" value="1"/>
</dbReference>
<organism evidence="2 3">
    <name type="scientific">Candidatus Filomicrobium marinum</name>
    <dbReference type="NCBI Taxonomy" id="1608628"/>
    <lineage>
        <taxon>Bacteria</taxon>
        <taxon>Pseudomonadati</taxon>
        <taxon>Pseudomonadota</taxon>
        <taxon>Alphaproteobacteria</taxon>
        <taxon>Hyphomicrobiales</taxon>
        <taxon>Hyphomicrobiaceae</taxon>
        <taxon>Filomicrobium</taxon>
    </lineage>
</organism>
<protein>
    <submittedName>
        <fullName evidence="2">Epimerase</fullName>
    </submittedName>
</protein>
<reference evidence="3" key="1">
    <citation type="submission" date="2015-02" db="EMBL/GenBank/DDBJ databases">
        <authorList>
            <person name="Chooi Y.-H."/>
        </authorList>
    </citation>
    <scope>NUCLEOTIDE SEQUENCE [LARGE SCALE GENOMIC DNA]</scope>
    <source>
        <strain evidence="3">strain Y</strain>
    </source>
</reference>
<name>A0A0D6JDX4_9HYPH</name>
<dbReference type="CDD" id="cd05266">
    <property type="entry name" value="SDR_a4"/>
    <property type="match status" value="1"/>
</dbReference>
<dbReference type="KEGG" id="fiy:BN1229_v1_1626"/>
<dbReference type="EMBL" id="LN829119">
    <property type="protein sequence ID" value="CPR18252.1"/>
    <property type="molecule type" value="Genomic_DNA"/>
</dbReference>
<accession>A0A0D6JDX4</accession>
<evidence type="ECO:0000256" key="1">
    <source>
        <dbReference type="ARBA" id="ARBA00023027"/>
    </source>
</evidence>